<reference evidence="1 2" key="1">
    <citation type="submission" date="2018-11" db="EMBL/GenBank/DDBJ databases">
        <title>Genomic analyses of the natural microbiome of Caenorhabditis elegans.</title>
        <authorList>
            <person name="Samuel B."/>
        </authorList>
    </citation>
    <scope>NUCLEOTIDE SEQUENCE [LARGE SCALE GENOMIC DNA]</scope>
    <source>
        <strain evidence="1 2">BIGb0473</strain>
    </source>
</reference>
<evidence type="ECO:0000313" key="2">
    <source>
        <dbReference type="Proteomes" id="UP000269115"/>
    </source>
</evidence>
<organism evidence="1 2">
    <name type="scientific">Pseudomonas putida</name>
    <name type="common">Arthrobacter siderocapsulatus</name>
    <dbReference type="NCBI Taxonomy" id="303"/>
    <lineage>
        <taxon>Bacteria</taxon>
        <taxon>Pseudomonadati</taxon>
        <taxon>Pseudomonadota</taxon>
        <taxon>Gammaproteobacteria</taxon>
        <taxon>Pseudomonadales</taxon>
        <taxon>Pseudomonadaceae</taxon>
        <taxon>Pseudomonas</taxon>
    </lineage>
</organism>
<accession>A0A9X8EL23</accession>
<dbReference type="Proteomes" id="UP000269115">
    <property type="component" value="Unassembled WGS sequence"/>
</dbReference>
<gene>
    <name evidence="1" type="ORF">EDF85_1371</name>
</gene>
<evidence type="ECO:0000313" key="1">
    <source>
        <dbReference type="EMBL" id="ROQ53607.1"/>
    </source>
</evidence>
<dbReference type="RefSeq" id="WP_148071522.1">
    <property type="nucleotide sequence ID" value="NZ_RJUR01000011.1"/>
</dbReference>
<comment type="caution">
    <text evidence="1">The sequence shown here is derived from an EMBL/GenBank/DDBJ whole genome shotgun (WGS) entry which is preliminary data.</text>
</comment>
<protein>
    <submittedName>
        <fullName evidence="1">Uncharacterized protein</fullName>
    </submittedName>
</protein>
<dbReference type="AlphaFoldDB" id="A0A9X8EL23"/>
<name>A0A9X8EL23_PSEPU</name>
<proteinExistence type="predicted"/>
<dbReference type="EMBL" id="RJUR01000011">
    <property type="protein sequence ID" value="ROQ53607.1"/>
    <property type="molecule type" value="Genomic_DNA"/>
</dbReference>
<sequence>MHFLIVPMRVRGVPRSKKEINTAVPIRGDVHLCVDAFSPMGRPSSSASILKIHPGEPLLPPLYEAVMTGMSTMGATFTGIEIIDGVAYAQSWWVRVP</sequence>